<comment type="caution">
    <text evidence="5">The sequence shown here is derived from an EMBL/GenBank/DDBJ whole genome shotgun (WGS) entry which is preliminary data.</text>
</comment>
<reference evidence="5 6" key="1">
    <citation type="journal article" date="2023" name="Plants (Basel)">
        <title>Bridging the Gap: Combining Genomics and Transcriptomics Approaches to Understand Stylosanthes scabra, an Orphan Legume from the Brazilian Caatinga.</title>
        <authorList>
            <person name="Ferreira-Neto J.R.C."/>
            <person name="da Silva M.D."/>
            <person name="Binneck E."/>
            <person name="de Melo N.F."/>
            <person name="da Silva R.H."/>
            <person name="de Melo A.L.T.M."/>
            <person name="Pandolfi V."/>
            <person name="Bustamante F.O."/>
            <person name="Brasileiro-Vidal A.C."/>
            <person name="Benko-Iseppon A.M."/>
        </authorList>
    </citation>
    <scope>NUCLEOTIDE SEQUENCE [LARGE SCALE GENOMIC DNA]</scope>
    <source>
        <tissue evidence="5">Leaves</tissue>
    </source>
</reference>
<accession>A0ABU6Q1Y1</accession>
<dbReference type="HAMAP" id="MF_01315">
    <property type="entry name" value="Ribosomal_uS13"/>
    <property type="match status" value="1"/>
</dbReference>
<organism evidence="5 6">
    <name type="scientific">Stylosanthes scabra</name>
    <dbReference type="NCBI Taxonomy" id="79078"/>
    <lineage>
        <taxon>Eukaryota</taxon>
        <taxon>Viridiplantae</taxon>
        <taxon>Streptophyta</taxon>
        <taxon>Embryophyta</taxon>
        <taxon>Tracheophyta</taxon>
        <taxon>Spermatophyta</taxon>
        <taxon>Magnoliopsida</taxon>
        <taxon>eudicotyledons</taxon>
        <taxon>Gunneridae</taxon>
        <taxon>Pentapetalae</taxon>
        <taxon>rosids</taxon>
        <taxon>fabids</taxon>
        <taxon>Fabales</taxon>
        <taxon>Fabaceae</taxon>
        <taxon>Papilionoideae</taxon>
        <taxon>50 kb inversion clade</taxon>
        <taxon>dalbergioids sensu lato</taxon>
        <taxon>Dalbergieae</taxon>
        <taxon>Pterocarpus clade</taxon>
        <taxon>Stylosanthes</taxon>
    </lineage>
</organism>
<dbReference type="PANTHER" id="PTHR10871">
    <property type="entry name" value="30S RIBOSOMAL PROTEIN S13/40S RIBOSOMAL PROTEIN S18"/>
    <property type="match status" value="1"/>
</dbReference>
<feature type="compositionally biased region" description="Basic residues" evidence="4">
    <location>
        <begin position="268"/>
        <end position="287"/>
    </location>
</feature>
<dbReference type="PROSITE" id="PS00646">
    <property type="entry name" value="RIBOSOMAL_S13_1"/>
    <property type="match status" value="1"/>
</dbReference>
<feature type="region of interest" description="Disordered" evidence="4">
    <location>
        <begin position="267"/>
        <end position="287"/>
    </location>
</feature>
<dbReference type="PROSITE" id="PS50159">
    <property type="entry name" value="RIBOSOMAL_S13_2"/>
    <property type="match status" value="1"/>
</dbReference>
<dbReference type="Gene3D" id="1.10.8.50">
    <property type="match status" value="1"/>
</dbReference>
<dbReference type="Gene3D" id="4.10.910.10">
    <property type="entry name" value="30s ribosomal protein s13, domain 2"/>
    <property type="match status" value="1"/>
</dbReference>
<evidence type="ECO:0008006" key="7">
    <source>
        <dbReference type="Google" id="ProtNLM"/>
    </source>
</evidence>
<dbReference type="InterPro" id="IPR001892">
    <property type="entry name" value="Ribosomal_uS13"/>
</dbReference>
<evidence type="ECO:0000256" key="2">
    <source>
        <dbReference type="ARBA" id="ARBA00022980"/>
    </source>
</evidence>
<proteinExistence type="inferred from homology"/>
<sequence>MTTLSAGIQFDPIRSVVKIVSNRPVRLEKPENRTPGRLTRPKDRTCIQTGVNWFRPGAAAYPSPCCHRAAAPSSPFSAASRGPCSAAFASSFRALLCRFVCASHCRQPPLVFLAVVLSTASSISVEKLEELTGSNHPNPIMLGLRNAANVVNRLRENLSVWGVRAHNINIGGGVGGEIPDQKRLQYALQHIHGIGRSKAHHIVCELGVENKYVRDLSKRELYSLRELLSKYLIGNDLKKCVERDVGRLVGIQCYRGIRHVDGLPCRGQRTHTNARTRKSRPTVRGTR</sequence>
<dbReference type="Proteomes" id="UP001341840">
    <property type="component" value="Unassembled WGS sequence"/>
</dbReference>
<dbReference type="Pfam" id="PF00416">
    <property type="entry name" value="Ribosomal_S13"/>
    <property type="match status" value="1"/>
</dbReference>
<comment type="similarity">
    <text evidence="1">Belongs to the universal ribosomal protein uS13 family.</text>
</comment>
<dbReference type="SUPFAM" id="SSF46946">
    <property type="entry name" value="S13-like H2TH domain"/>
    <property type="match status" value="1"/>
</dbReference>
<gene>
    <name evidence="5" type="ORF">PIB30_000049</name>
</gene>
<evidence type="ECO:0000313" key="6">
    <source>
        <dbReference type="Proteomes" id="UP001341840"/>
    </source>
</evidence>
<keyword evidence="2" id="KW-0689">Ribosomal protein</keyword>
<evidence type="ECO:0000256" key="4">
    <source>
        <dbReference type="SAM" id="MobiDB-lite"/>
    </source>
</evidence>
<keyword evidence="6" id="KW-1185">Reference proteome</keyword>
<evidence type="ECO:0000313" key="5">
    <source>
        <dbReference type="EMBL" id="MED6105924.1"/>
    </source>
</evidence>
<protein>
    <recommendedName>
        <fullName evidence="7">Ribosomal protein S13</fullName>
    </recommendedName>
</protein>
<evidence type="ECO:0000256" key="3">
    <source>
        <dbReference type="ARBA" id="ARBA00023274"/>
    </source>
</evidence>
<name>A0ABU6Q1Y1_9FABA</name>
<dbReference type="InterPro" id="IPR010979">
    <property type="entry name" value="Ribosomal_uS13-like_H2TH"/>
</dbReference>
<keyword evidence="3" id="KW-0687">Ribonucleoprotein</keyword>
<dbReference type="PANTHER" id="PTHR10871:SF28">
    <property type="entry name" value="SMALL RIBOSOMAL SUBUNIT PROTEIN US13M"/>
    <property type="match status" value="1"/>
</dbReference>
<evidence type="ECO:0000256" key="1">
    <source>
        <dbReference type="ARBA" id="ARBA00008080"/>
    </source>
</evidence>
<dbReference type="InterPro" id="IPR027437">
    <property type="entry name" value="Rbsml_uS13_C"/>
</dbReference>
<dbReference type="EMBL" id="JASCZI010000001">
    <property type="protein sequence ID" value="MED6105924.1"/>
    <property type="molecule type" value="Genomic_DNA"/>
</dbReference>
<dbReference type="InterPro" id="IPR018269">
    <property type="entry name" value="Ribosomal_uS13_CS"/>
</dbReference>